<accession>A0A0W0VAL7</accession>
<dbReference type="Pfam" id="PF09976">
    <property type="entry name" value="TPR_21"/>
    <property type="match status" value="1"/>
</dbReference>
<dbReference type="PATRIC" id="fig|456.5.peg.1589"/>
<dbReference type="InterPro" id="IPR011990">
    <property type="entry name" value="TPR-like_helical_dom_sf"/>
</dbReference>
<keyword evidence="2" id="KW-1003">Cell membrane</keyword>
<name>A0A0W0VAL7_9GAMM</name>
<keyword evidence="4 9" id="KW-1133">Transmembrane helix</keyword>
<dbReference type="RefSeq" id="WP_058470966.1">
    <property type="nucleotide sequence ID" value="NZ_CAAAIC010000003.1"/>
</dbReference>
<protein>
    <recommendedName>
        <fullName evidence="8">Ancillary SecYEG translocon subunit</fullName>
    </recommendedName>
</protein>
<gene>
    <name evidence="11" type="ORF">Ljor_1486</name>
</gene>
<dbReference type="GO" id="GO:0005886">
    <property type="term" value="C:plasma membrane"/>
    <property type="evidence" value="ECO:0007669"/>
    <property type="project" value="UniProtKB-SubCell"/>
</dbReference>
<comment type="subcellular location">
    <subcellularLocation>
        <location evidence="1">Cell membrane</location>
        <topology evidence="1">Single-pass type II membrane protein</topology>
    </subcellularLocation>
</comment>
<dbReference type="GO" id="GO:0044877">
    <property type="term" value="F:protein-containing complex binding"/>
    <property type="evidence" value="ECO:0007669"/>
    <property type="project" value="InterPro"/>
</dbReference>
<evidence type="ECO:0000256" key="4">
    <source>
        <dbReference type="ARBA" id="ARBA00022989"/>
    </source>
</evidence>
<evidence type="ECO:0000256" key="3">
    <source>
        <dbReference type="ARBA" id="ARBA00022692"/>
    </source>
</evidence>
<evidence type="ECO:0000313" key="11">
    <source>
        <dbReference type="EMBL" id="KTD17180.1"/>
    </source>
</evidence>
<dbReference type="Proteomes" id="UP000055035">
    <property type="component" value="Unassembled WGS sequence"/>
</dbReference>
<dbReference type="AlphaFoldDB" id="A0A0W0VAL7"/>
<evidence type="ECO:0000256" key="2">
    <source>
        <dbReference type="ARBA" id="ARBA00022475"/>
    </source>
</evidence>
<evidence type="ECO:0000256" key="6">
    <source>
        <dbReference type="ARBA" id="ARBA00023186"/>
    </source>
</evidence>
<evidence type="ECO:0000256" key="5">
    <source>
        <dbReference type="ARBA" id="ARBA00023136"/>
    </source>
</evidence>
<dbReference type="SUPFAM" id="SSF48452">
    <property type="entry name" value="TPR-like"/>
    <property type="match status" value="1"/>
</dbReference>
<comment type="caution">
    <text evidence="11">The sequence shown here is derived from an EMBL/GenBank/DDBJ whole genome shotgun (WGS) entry which is preliminary data.</text>
</comment>
<dbReference type="OrthoDB" id="9789675at2"/>
<evidence type="ECO:0000256" key="9">
    <source>
        <dbReference type="SAM" id="Phobius"/>
    </source>
</evidence>
<evidence type="ECO:0000256" key="8">
    <source>
        <dbReference type="ARBA" id="ARBA00024235"/>
    </source>
</evidence>
<evidence type="ECO:0000256" key="1">
    <source>
        <dbReference type="ARBA" id="ARBA00004401"/>
    </source>
</evidence>
<evidence type="ECO:0000259" key="10">
    <source>
        <dbReference type="Pfam" id="PF09976"/>
    </source>
</evidence>
<evidence type="ECO:0000256" key="7">
    <source>
        <dbReference type="ARBA" id="ARBA00024197"/>
    </source>
</evidence>
<dbReference type="PIRSF" id="PIRSF006170">
    <property type="entry name" value="YfgM"/>
    <property type="match status" value="1"/>
</dbReference>
<keyword evidence="12" id="KW-1185">Reference proteome</keyword>
<dbReference type="PANTHER" id="PTHR38035">
    <property type="entry name" value="UPF0070 PROTEIN YFGM"/>
    <property type="match status" value="1"/>
</dbReference>
<dbReference type="STRING" id="456.Ljor_1486"/>
<proteinExistence type="inferred from homology"/>
<dbReference type="InterPro" id="IPR026039">
    <property type="entry name" value="YfgM"/>
</dbReference>
<dbReference type="PANTHER" id="PTHR38035:SF1">
    <property type="entry name" value="ANCILLARY SECYEG TRANSLOCON SUBUNIT"/>
    <property type="match status" value="1"/>
</dbReference>
<keyword evidence="5 9" id="KW-0472">Membrane</keyword>
<keyword evidence="3 9" id="KW-0812">Transmembrane</keyword>
<feature type="transmembrane region" description="Helical" evidence="9">
    <location>
        <begin position="24"/>
        <end position="42"/>
    </location>
</feature>
<feature type="domain" description="Ancillary SecYEG translocon subunit/Cell division coordinator CpoB TPR" evidence="10">
    <location>
        <begin position="15"/>
        <end position="208"/>
    </location>
</feature>
<comment type="similarity">
    <text evidence="7">Belongs to the YfgM family.</text>
</comment>
<dbReference type="InterPro" id="IPR018704">
    <property type="entry name" value="SecYEG/CpoB_TPR"/>
</dbReference>
<keyword evidence="6" id="KW-0143">Chaperone</keyword>
<sequence length="224" mass="25334">MSVYMTEEEQLEAIKKWWQKNNTLITVILSVILIAISGYKYWSWHQYKISMQASNTYEQMMVAFSNQDNKSVRSYANQLIKEYGTTVYADAARLALAKIYVGYEKYAKARETLEQVAQNSKTNAIKQVAKIRIARLLAAEKAYDKALAELTEVNDAAYMPMINELRGDIYAATGQYQQAINSYKEAITEVRTNGLGNLFLEMKTNELASLAQSMSGDSNKIQAA</sequence>
<dbReference type="Gene3D" id="1.25.40.10">
    <property type="entry name" value="Tetratricopeptide repeat domain"/>
    <property type="match status" value="1"/>
</dbReference>
<dbReference type="EMBL" id="LNYJ01000011">
    <property type="protein sequence ID" value="KTD17180.1"/>
    <property type="molecule type" value="Genomic_DNA"/>
</dbReference>
<evidence type="ECO:0000313" key="12">
    <source>
        <dbReference type="Proteomes" id="UP000055035"/>
    </source>
</evidence>
<organism evidence="11 12">
    <name type="scientific">Legionella jordanis</name>
    <dbReference type="NCBI Taxonomy" id="456"/>
    <lineage>
        <taxon>Bacteria</taxon>
        <taxon>Pseudomonadati</taxon>
        <taxon>Pseudomonadota</taxon>
        <taxon>Gammaproteobacteria</taxon>
        <taxon>Legionellales</taxon>
        <taxon>Legionellaceae</taxon>
        <taxon>Legionella</taxon>
    </lineage>
</organism>
<reference evidence="11 12" key="1">
    <citation type="submission" date="2015-11" db="EMBL/GenBank/DDBJ databases">
        <title>Genomic analysis of 38 Legionella species identifies large and diverse effector repertoires.</title>
        <authorList>
            <person name="Burstein D."/>
            <person name="Amaro F."/>
            <person name="Zusman T."/>
            <person name="Lifshitz Z."/>
            <person name="Cohen O."/>
            <person name="Gilbert J.A."/>
            <person name="Pupko T."/>
            <person name="Shuman H.A."/>
            <person name="Segal G."/>
        </authorList>
    </citation>
    <scope>NUCLEOTIDE SEQUENCE [LARGE SCALE GENOMIC DNA]</scope>
    <source>
        <strain evidence="11 12">BL-540</strain>
    </source>
</reference>